<dbReference type="InterPro" id="IPR041677">
    <property type="entry name" value="DNA2/NAM7_AAA_11"/>
</dbReference>
<evidence type="ECO:0000313" key="16">
    <source>
        <dbReference type="EMBL" id="PCH44785.1"/>
    </source>
</evidence>
<evidence type="ECO:0000256" key="10">
    <source>
        <dbReference type="ARBA" id="ARBA00023158"/>
    </source>
</evidence>
<evidence type="ECO:0000256" key="12">
    <source>
        <dbReference type="SAM" id="MobiDB-lite"/>
    </source>
</evidence>
<name>A0A2H3JTA4_WOLCO</name>
<keyword evidence="5" id="KW-0547">Nucleotide-binding</keyword>
<evidence type="ECO:0000256" key="7">
    <source>
        <dbReference type="ARBA" id="ARBA00022806"/>
    </source>
</evidence>
<feature type="domain" description="DNA2/NAM7 helicase helicase" evidence="13">
    <location>
        <begin position="620"/>
        <end position="692"/>
    </location>
</feature>
<dbReference type="Gene3D" id="3.40.50.300">
    <property type="entry name" value="P-loop containing nucleotide triphosphate hydrolases"/>
    <property type="match status" value="2"/>
</dbReference>
<dbReference type="CDD" id="cd18808">
    <property type="entry name" value="SF1_C_Upf1"/>
    <property type="match status" value="1"/>
</dbReference>
<dbReference type="GO" id="GO:0005524">
    <property type="term" value="F:ATP binding"/>
    <property type="evidence" value="ECO:0007669"/>
    <property type="project" value="UniProtKB-KW"/>
</dbReference>
<dbReference type="InterPro" id="IPR049080">
    <property type="entry name" value="MOV-10-like_beta-barrel"/>
</dbReference>
<evidence type="ECO:0000256" key="6">
    <source>
        <dbReference type="ARBA" id="ARBA00022801"/>
    </source>
</evidence>
<keyword evidence="6" id="KW-0378">Hydrolase</keyword>
<dbReference type="InterPro" id="IPR047187">
    <property type="entry name" value="SF1_C_Upf1"/>
</dbReference>
<evidence type="ECO:0000259" key="13">
    <source>
        <dbReference type="Pfam" id="PF13086"/>
    </source>
</evidence>
<dbReference type="AlphaFoldDB" id="A0A2H3JTA4"/>
<feature type="region of interest" description="Disordered" evidence="12">
    <location>
        <begin position="978"/>
        <end position="999"/>
    </location>
</feature>
<proteinExistence type="inferred from homology"/>
<dbReference type="Proteomes" id="UP000218811">
    <property type="component" value="Unassembled WGS sequence"/>
</dbReference>
<dbReference type="Pfam" id="PF13086">
    <property type="entry name" value="AAA_11"/>
    <property type="match status" value="2"/>
</dbReference>
<evidence type="ECO:0000313" key="17">
    <source>
        <dbReference type="Proteomes" id="UP000218811"/>
    </source>
</evidence>
<evidence type="ECO:0000256" key="5">
    <source>
        <dbReference type="ARBA" id="ARBA00022741"/>
    </source>
</evidence>
<dbReference type="InterPro" id="IPR041679">
    <property type="entry name" value="DNA2/NAM7-like_C"/>
</dbReference>
<dbReference type="InterPro" id="IPR027417">
    <property type="entry name" value="P-loop_NTPase"/>
</dbReference>
<evidence type="ECO:0000256" key="2">
    <source>
        <dbReference type="ARBA" id="ARBA00005601"/>
    </source>
</evidence>
<gene>
    <name evidence="16" type="ORF">WOLCODRAFT_105643</name>
</gene>
<feature type="domain" description="DNA2/NAM7 helicase helicase" evidence="13">
    <location>
        <begin position="509"/>
        <end position="578"/>
    </location>
</feature>
<evidence type="ECO:0000256" key="9">
    <source>
        <dbReference type="ARBA" id="ARBA00022884"/>
    </source>
</evidence>
<evidence type="ECO:0000256" key="11">
    <source>
        <dbReference type="ARBA" id="ARBA00047984"/>
    </source>
</evidence>
<comment type="subcellular location">
    <subcellularLocation>
        <location evidence="1">Cytoplasm</location>
        <location evidence="1">Cytoplasmic ribonucleoprotein granule</location>
    </subcellularLocation>
</comment>
<evidence type="ECO:0000259" key="14">
    <source>
        <dbReference type="Pfam" id="PF13087"/>
    </source>
</evidence>
<protein>
    <recommendedName>
        <fullName evidence="3">RNA helicase</fullName>
        <ecNumber evidence="3">3.6.4.13</ecNumber>
    </recommendedName>
</protein>
<keyword evidence="17" id="KW-1185">Reference proteome</keyword>
<feature type="domain" description="DNA2/NAM7 helicase-like C-terminal" evidence="14">
    <location>
        <begin position="701"/>
        <end position="908"/>
    </location>
</feature>
<reference evidence="16 17" key="1">
    <citation type="journal article" date="2012" name="Science">
        <title>The Paleozoic origin of enzymatic lignin decomposition reconstructed from 31 fungal genomes.</title>
        <authorList>
            <person name="Floudas D."/>
            <person name="Binder M."/>
            <person name="Riley R."/>
            <person name="Barry K."/>
            <person name="Blanchette R.A."/>
            <person name="Henrissat B."/>
            <person name="Martinez A.T."/>
            <person name="Otillar R."/>
            <person name="Spatafora J.W."/>
            <person name="Yadav J.S."/>
            <person name="Aerts A."/>
            <person name="Benoit I."/>
            <person name="Boyd A."/>
            <person name="Carlson A."/>
            <person name="Copeland A."/>
            <person name="Coutinho P.M."/>
            <person name="de Vries R.P."/>
            <person name="Ferreira P."/>
            <person name="Findley K."/>
            <person name="Foster B."/>
            <person name="Gaskell J."/>
            <person name="Glotzer D."/>
            <person name="Gorecki P."/>
            <person name="Heitman J."/>
            <person name="Hesse C."/>
            <person name="Hori C."/>
            <person name="Igarashi K."/>
            <person name="Jurgens J.A."/>
            <person name="Kallen N."/>
            <person name="Kersten P."/>
            <person name="Kohler A."/>
            <person name="Kuees U."/>
            <person name="Kumar T.K.A."/>
            <person name="Kuo A."/>
            <person name="LaButti K."/>
            <person name="Larrondo L.F."/>
            <person name="Lindquist E."/>
            <person name="Ling A."/>
            <person name="Lombard V."/>
            <person name="Lucas S."/>
            <person name="Lundell T."/>
            <person name="Martin R."/>
            <person name="McLaughlin D.J."/>
            <person name="Morgenstern I."/>
            <person name="Morin E."/>
            <person name="Murat C."/>
            <person name="Nagy L.G."/>
            <person name="Nolan M."/>
            <person name="Ohm R.A."/>
            <person name="Patyshakuliyeva A."/>
            <person name="Rokas A."/>
            <person name="Ruiz-Duenas F.J."/>
            <person name="Sabat G."/>
            <person name="Salamov A."/>
            <person name="Samejima M."/>
            <person name="Schmutz J."/>
            <person name="Slot J.C."/>
            <person name="St John F."/>
            <person name="Stenlid J."/>
            <person name="Sun H."/>
            <person name="Sun S."/>
            <person name="Syed K."/>
            <person name="Tsang A."/>
            <person name="Wiebenga A."/>
            <person name="Young D."/>
            <person name="Pisabarro A."/>
            <person name="Eastwood D.C."/>
            <person name="Martin F."/>
            <person name="Cullen D."/>
            <person name="Grigoriev I.V."/>
            <person name="Hibbett D.S."/>
        </authorList>
    </citation>
    <scope>NUCLEOTIDE SEQUENCE [LARGE SCALE GENOMIC DNA]</scope>
    <source>
        <strain evidence="16 17">MD-104</strain>
    </source>
</reference>
<evidence type="ECO:0000256" key="1">
    <source>
        <dbReference type="ARBA" id="ARBA00004331"/>
    </source>
</evidence>
<accession>A0A2H3JTA4</accession>
<dbReference type="Pfam" id="PF13087">
    <property type="entry name" value="AAA_12"/>
    <property type="match status" value="1"/>
</dbReference>
<evidence type="ECO:0000259" key="15">
    <source>
        <dbReference type="Pfam" id="PF21634"/>
    </source>
</evidence>
<dbReference type="GO" id="GO:0003723">
    <property type="term" value="F:RNA binding"/>
    <property type="evidence" value="ECO:0007669"/>
    <property type="project" value="UniProtKB-KW"/>
</dbReference>
<organism evidence="16 17">
    <name type="scientific">Wolfiporia cocos (strain MD-104)</name>
    <name type="common">Brown rot fungus</name>
    <dbReference type="NCBI Taxonomy" id="742152"/>
    <lineage>
        <taxon>Eukaryota</taxon>
        <taxon>Fungi</taxon>
        <taxon>Dikarya</taxon>
        <taxon>Basidiomycota</taxon>
        <taxon>Agaricomycotina</taxon>
        <taxon>Agaricomycetes</taxon>
        <taxon>Polyporales</taxon>
        <taxon>Phaeolaceae</taxon>
        <taxon>Wolfiporia</taxon>
    </lineage>
</organism>
<dbReference type="Pfam" id="PF21634">
    <property type="entry name" value="MOV-10_beta-barrel"/>
    <property type="match status" value="1"/>
</dbReference>
<evidence type="ECO:0000256" key="4">
    <source>
        <dbReference type="ARBA" id="ARBA00022490"/>
    </source>
</evidence>
<dbReference type="GO" id="GO:0036464">
    <property type="term" value="C:cytoplasmic ribonucleoprotein granule"/>
    <property type="evidence" value="ECO:0007669"/>
    <property type="project" value="UniProtKB-SubCell"/>
</dbReference>
<evidence type="ECO:0000256" key="3">
    <source>
        <dbReference type="ARBA" id="ARBA00012552"/>
    </source>
</evidence>
<dbReference type="GO" id="GO:0031047">
    <property type="term" value="P:regulatory ncRNA-mediated gene silencing"/>
    <property type="evidence" value="ECO:0007669"/>
    <property type="project" value="UniProtKB-KW"/>
</dbReference>
<dbReference type="EC" id="3.6.4.13" evidence="3"/>
<keyword evidence="8" id="KW-0067">ATP-binding</keyword>
<dbReference type="FunFam" id="3.40.50.300:FF:000608">
    <property type="entry name" value="Mov10 RISC complex RNA helicase"/>
    <property type="match status" value="1"/>
</dbReference>
<dbReference type="OrthoDB" id="6513042at2759"/>
<comment type="similarity">
    <text evidence="2">Belongs to the DNA2/NAM7 helicase family. SDE3 subfamily.</text>
</comment>
<dbReference type="GO" id="GO:0016787">
    <property type="term" value="F:hydrolase activity"/>
    <property type="evidence" value="ECO:0007669"/>
    <property type="project" value="UniProtKB-KW"/>
</dbReference>
<keyword evidence="9" id="KW-0694">RNA-binding</keyword>
<evidence type="ECO:0000256" key="8">
    <source>
        <dbReference type="ARBA" id="ARBA00022840"/>
    </source>
</evidence>
<sequence>MAIVCAELLSTGSCSKPACTSNHDVQICRPCGVVCYTTHVYQAHLRGARHINTIAGRSKIYHCPICVINIPATGWQEHVAGKRHRSAAKALGVNPEVDPEEQAMLPDQNFCNACSINVPLNKWEFHLRTRAHAKKVLFTTFEAAFDEAERNKHGVVVSHAEGGLDFGFVEVDNAQPGVQAYISVENTVPLARINLVGVKMATTLRRRASPFTITPPAHPGLVHKRPLMIQATFRHSFRGRYQGRIEFTFFDIALGRTFIIVRDIKCTVGNQDEYNSLAPKAPYVPRKRTDRTAETNVVPGIPPPASNAVPYVVKLPHANIPTRISAALMQGSVTRQADQIRASVLPPIVNNGTHGRFYSVLLWVEEFRMEHDLEMYDITNAPLRKYGRYYYLEVPGLAEKRPSVLVGDRIFVQRSGENNGRWYEGHVHVVRKVEVGLCFHDSFSTEFNANRGYDVRFKLNRIPLRRQHQALGTVFDPDRILFPQEQHFIDGVLPIRVLNAIYNKVIIGNPPQMQAIASIVQQQPGSPPFVIFGPPGTGKTITVIESIRQILRVNANARILACAPSNSAADLITSRLKMLGPQKLFRFYAPSRSPDDILDDLCPFTHKTPDGHLSCPPVATLKRYQVVVSTCVSASFLYGVGIPRGHYTHMFFDEAGQATEPEIMVAIRTTADNKTNVVLSGDPKQLGPIVRSAVARTLGLEKSYLERMMDRPCYEPHAWHGISVVKLIQNFRSHPAILRFSDERFYEGELQARGSSSVINSLLGSPVLVNKKFPIVMHAISGKDDREASSPSFFNIDEVLQVKSYVQALRSDRRFRITDADIGVIAPYHAQCLKIRTALRSVADSVKVGSVEEFQGQERRVIIISTVRSSREYVEYDLRHTLGFVANPRRFNVAVTRAQALLIIVGDPDVLSLDPLWRSFLNYVHNNGGWTGNEPGWDTDAQVDEHAAYDQELRELAISDMNDFARRMEQLALDGVDSANAVDEGDNDANVDRPWREVE</sequence>
<dbReference type="CDD" id="cd18038">
    <property type="entry name" value="DEXXQc_Helz-like"/>
    <property type="match status" value="1"/>
</dbReference>
<dbReference type="EMBL" id="KB468168">
    <property type="protein sequence ID" value="PCH44785.1"/>
    <property type="molecule type" value="Genomic_DNA"/>
</dbReference>
<dbReference type="OMA" id="HINTIAG"/>
<keyword evidence="4" id="KW-0963">Cytoplasm</keyword>
<keyword evidence="10" id="KW-0943">RNA-mediated gene silencing</keyword>
<dbReference type="InterPro" id="IPR026122">
    <property type="entry name" value="MOV-10/SDE3_DEXXQ/H-box"/>
</dbReference>
<dbReference type="GO" id="GO:0032574">
    <property type="term" value="F:5'-3' RNA helicase activity"/>
    <property type="evidence" value="ECO:0007669"/>
    <property type="project" value="InterPro"/>
</dbReference>
<dbReference type="PANTHER" id="PTHR45418:SF1">
    <property type="entry name" value="CANCER_TESTIS ANTIGEN 55"/>
    <property type="match status" value="1"/>
</dbReference>
<comment type="catalytic activity">
    <reaction evidence="11">
        <text>ATP + H2O = ADP + phosphate + H(+)</text>
        <dbReference type="Rhea" id="RHEA:13065"/>
        <dbReference type="ChEBI" id="CHEBI:15377"/>
        <dbReference type="ChEBI" id="CHEBI:15378"/>
        <dbReference type="ChEBI" id="CHEBI:30616"/>
        <dbReference type="ChEBI" id="CHEBI:43474"/>
        <dbReference type="ChEBI" id="CHEBI:456216"/>
        <dbReference type="EC" id="3.6.4.13"/>
    </reaction>
</comment>
<dbReference type="SUPFAM" id="SSF52540">
    <property type="entry name" value="P-loop containing nucleoside triphosphate hydrolases"/>
    <property type="match status" value="1"/>
</dbReference>
<feature type="compositionally biased region" description="Basic and acidic residues" evidence="12">
    <location>
        <begin position="990"/>
        <end position="999"/>
    </location>
</feature>
<dbReference type="PANTHER" id="PTHR45418">
    <property type="entry name" value="CANCER/TESTIS ANTIGEN 55"/>
    <property type="match status" value="1"/>
</dbReference>
<dbReference type="STRING" id="742152.A0A2H3JTA4"/>
<feature type="domain" description="Helicase MOV-10-like beta-barrel" evidence="15">
    <location>
        <begin position="376"/>
        <end position="457"/>
    </location>
</feature>
<keyword evidence="7 16" id="KW-0347">Helicase</keyword>